<sequence length="102" mass="11915">MAKEFAKSFYNSSRWKKCRASYIQSRQGLCERCREPGSIVHHKEYLTPYNINDPDITLNHDMLELLCATCHQHEHYLKNSPTVEGVMFDELGNLIKREGPPF</sequence>
<keyword evidence="2" id="KW-0255">Endonuclease</keyword>
<organism evidence="2 3">
    <name type="scientific">Bacillus pumilus</name>
    <name type="common">Bacillus mesentericus</name>
    <dbReference type="NCBI Taxonomy" id="1408"/>
    <lineage>
        <taxon>Bacteria</taxon>
        <taxon>Bacillati</taxon>
        <taxon>Bacillota</taxon>
        <taxon>Bacilli</taxon>
        <taxon>Bacillales</taxon>
        <taxon>Bacillaceae</taxon>
        <taxon>Bacillus</taxon>
    </lineage>
</organism>
<evidence type="ECO:0000313" key="2">
    <source>
        <dbReference type="EMBL" id="AVM24903.1"/>
    </source>
</evidence>
<protein>
    <submittedName>
        <fullName evidence="2">HNH endonuclease</fullName>
    </submittedName>
</protein>
<reference evidence="2 3" key="1">
    <citation type="submission" date="2018-02" db="EMBL/GenBank/DDBJ databases">
        <title>The complete genome of two Bacillus pumilus strains from Cuatro Cienegas, Coahuila, Mexico.</title>
        <authorList>
            <person name="Zarza E."/>
            <person name="Alcaraz L.D."/>
            <person name="Aguilar-Salinas B."/>
            <person name="Islas A."/>
            <person name="Olmedo-Alvarez G."/>
        </authorList>
    </citation>
    <scope>NUCLEOTIDE SEQUENCE [LARGE SCALE GENOMIC DNA]</scope>
    <source>
        <strain evidence="2 3">145</strain>
    </source>
</reference>
<dbReference type="RefSeq" id="WP_117731243.1">
    <property type="nucleotide sequence ID" value="NZ_CP027116.1"/>
</dbReference>
<feature type="domain" description="HNH" evidence="1">
    <location>
        <begin position="30"/>
        <end position="75"/>
    </location>
</feature>
<dbReference type="GO" id="GO:0003676">
    <property type="term" value="F:nucleic acid binding"/>
    <property type="evidence" value="ECO:0007669"/>
    <property type="project" value="InterPro"/>
</dbReference>
<dbReference type="GO" id="GO:0008270">
    <property type="term" value="F:zinc ion binding"/>
    <property type="evidence" value="ECO:0007669"/>
    <property type="project" value="InterPro"/>
</dbReference>
<accession>A0AAD0HPP5</accession>
<keyword evidence="2" id="KW-0540">Nuclease</keyword>
<name>A0AAD0HPP5_BACPU</name>
<keyword evidence="2" id="KW-0378">Hydrolase</keyword>
<dbReference type="InterPro" id="IPR002711">
    <property type="entry name" value="HNH"/>
</dbReference>
<dbReference type="Proteomes" id="UP000264960">
    <property type="component" value="Chromosome"/>
</dbReference>
<dbReference type="Pfam" id="PF01844">
    <property type="entry name" value="HNH"/>
    <property type="match status" value="1"/>
</dbReference>
<proteinExistence type="predicted"/>
<dbReference type="GO" id="GO:0004519">
    <property type="term" value="F:endonuclease activity"/>
    <property type="evidence" value="ECO:0007669"/>
    <property type="project" value="UniProtKB-KW"/>
</dbReference>
<evidence type="ECO:0000259" key="1">
    <source>
        <dbReference type="Pfam" id="PF01844"/>
    </source>
</evidence>
<dbReference type="EMBL" id="CP027116">
    <property type="protein sequence ID" value="AVM24903.1"/>
    <property type="molecule type" value="Genomic_DNA"/>
</dbReference>
<dbReference type="AlphaFoldDB" id="A0AAD0HPP5"/>
<evidence type="ECO:0000313" key="3">
    <source>
        <dbReference type="Proteomes" id="UP000264960"/>
    </source>
</evidence>
<gene>
    <name evidence="2" type="ORF">C5695_14010</name>
</gene>